<dbReference type="AlphaFoldDB" id="A0A6I6JI44"/>
<dbReference type="KEGG" id="psel:GM415_12215"/>
<protein>
    <submittedName>
        <fullName evidence="1">Uncharacterized protein</fullName>
    </submittedName>
</protein>
<evidence type="ECO:0000313" key="1">
    <source>
        <dbReference type="EMBL" id="QGY40859.1"/>
    </source>
</evidence>
<keyword evidence="2" id="KW-1185">Reference proteome</keyword>
<proteinExistence type="predicted"/>
<organism evidence="1 2">
    <name type="scientific">Pseudodesulfovibrio cashew</name>
    <dbReference type="NCBI Taxonomy" id="2678688"/>
    <lineage>
        <taxon>Bacteria</taxon>
        <taxon>Pseudomonadati</taxon>
        <taxon>Thermodesulfobacteriota</taxon>
        <taxon>Desulfovibrionia</taxon>
        <taxon>Desulfovibrionales</taxon>
        <taxon>Desulfovibrionaceae</taxon>
    </lineage>
</organism>
<evidence type="ECO:0000313" key="2">
    <source>
        <dbReference type="Proteomes" id="UP000428328"/>
    </source>
</evidence>
<name>A0A6I6JI44_9BACT</name>
<sequence>MEYDIRLVKLVSGDMVVGKFNAEANKIEDPATIQALPTQTGTQMVLLPFGYPFDQEMHGEISMDHVLFEYKSCPEEMKTKYIEAVTNISMTSGGLDLSGGAGGGLGGGGGLNLV</sequence>
<dbReference type="Gene3D" id="2.30.30.100">
    <property type="match status" value="1"/>
</dbReference>
<dbReference type="RefSeq" id="WP_158948561.1">
    <property type="nucleotide sequence ID" value="NZ_CP046400.1"/>
</dbReference>
<accession>A0A6I6JI44</accession>
<dbReference type="Proteomes" id="UP000428328">
    <property type="component" value="Chromosome"/>
</dbReference>
<reference evidence="1 2" key="1">
    <citation type="submission" date="2019-11" db="EMBL/GenBank/DDBJ databases">
        <authorList>
            <person name="Zheng R.K."/>
            <person name="Sun C.M."/>
        </authorList>
    </citation>
    <scope>NUCLEOTIDE SEQUENCE [LARGE SCALE GENOMIC DNA]</scope>
    <source>
        <strain evidence="1 2">SRB007</strain>
    </source>
</reference>
<dbReference type="EMBL" id="CP046400">
    <property type="protein sequence ID" value="QGY40859.1"/>
    <property type="molecule type" value="Genomic_DNA"/>
</dbReference>
<gene>
    <name evidence="1" type="ORF">GM415_12215</name>
</gene>